<dbReference type="InterPro" id="IPR057475">
    <property type="entry name" value="CUT_C"/>
</dbReference>
<dbReference type="EMBL" id="CAJPIZ010010337">
    <property type="protein sequence ID" value="CAG2112468.1"/>
    <property type="molecule type" value="Genomic_DNA"/>
</dbReference>
<dbReference type="EMBL" id="OC864912">
    <property type="protein sequence ID" value="CAD7632038.1"/>
    <property type="molecule type" value="Genomic_DNA"/>
</dbReference>
<dbReference type="PANTHER" id="PTHR47327">
    <property type="entry name" value="FI18240P1-RELATED"/>
    <property type="match status" value="1"/>
</dbReference>
<dbReference type="Proteomes" id="UP000759131">
    <property type="component" value="Unassembled WGS sequence"/>
</dbReference>
<sequence length="294" mass="32193">RKGDRMVQLTCHFETVNRTVTNSYGVVADSSIAETAIVNATAPSPNIRLRITDAQGLDITGARLGDELYMRIEMDDDAVFGIFARDLVAKSGKTDEQITLIDSNGCPADTKIFPALHRVANSKTLMGKFDAFKFADDVVVRFQVNVQFCLQDCEPTDCGVSSGPGVDNDNPSGKSFGRRRRRDISQSDDLSAYYTGDESSLPVVEDSTLLPDYPLQREIIVEGGVYAAAKSSANPSSRVHHSHCPVVSNGKYSSMVVIQHHPLIQRKGDRMVQLTCHFETVNRTVTNSYGVVAE</sequence>
<feature type="domain" description="ZP" evidence="2">
    <location>
        <begin position="1"/>
        <end position="165"/>
    </location>
</feature>
<feature type="non-terminal residue" evidence="3">
    <location>
        <position position="1"/>
    </location>
</feature>
<evidence type="ECO:0000259" key="2">
    <source>
        <dbReference type="PROSITE" id="PS51034"/>
    </source>
</evidence>
<dbReference type="OrthoDB" id="6430118at2759"/>
<dbReference type="PANTHER" id="PTHR47327:SF8">
    <property type="entry name" value="FI17836P1"/>
    <property type="match status" value="1"/>
</dbReference>
<evidence type="ECO:0000313" key="3">
    <source>
        <dbReference type="EMBL" id="CAD7632038.1"/>
    </source>
</evidence>
<feature type="region of interest" description="Disordered" evidence="1">
    <location>
        <begin position="158"/>
        <end position="189"/>
    </location>
</feature>
<reference evidence="3" key="1">
    <citation type="submission" date="2020-11" db="EMBL/GenBank/DDBJ databases">
        <authorList>
            <person name="Tran Van P."/>
        </authorList>
    </citation>
    <scope>NUCLEOTIDE SEQUENCE</scope>
</reference>
<dbReference type="PROSITE" id="PS51034">
    <property type="entry name" value="ZP_2"/>
    <property type="match status" value="1"/>
</dbReference>
<dbReference type="InterPro" id="IPR052774">
    <property type="entry name" value="Celegans_DevNeuronal_Protein"/>
</dbReference>
<dbReference type="Pfam" id="PF25301">
    <property type="entry name" value="CUT_C"/>
    <property type="match status" value="1"/>
</dbReference>
<dbReference type="InterPro" id="IPR001507">
    <property type="entry name" value="ZP_dom"/>
</dbReference>
<dbReference type="AlphaFoldDB" id="A0A7R9Q4M4"/>
<protein>
    <recommendedName>
        <fullName evidence="2">ZP domain-containing protein</fullName>
    </recommendedName>
</protein>
<name>A0A7R9Q4M4_9ACAR</name>
<gene>
    <name evidence="3" type="ORF">OSB1V03_LOCUS12444</name>
</gene>
<organism evidence="3">
    <name type="scientific">Medioppia subpectinata</name>
    <dbReference type="NCBI Taxonomy" id="1979941"/>
    <lineage>
        <taxon>Eukaryota</taxon>
        <taxon>Metazoa</taxon>
        <taxon>Ecdysozoa</taxon>
        <taxon>Arthropoda</taxon>
        <taxon>Chelicerata</taxon>
        <taxon>Arachnida</taxon>
        <taxon>Acari</taxon>
        <taxon>Acariformes</taxon>
        <taxon>Sarcoptiformes</taxon>
        <taxon>Oribatida</taxon>
        <taxon>Brachypylina</taxon>
        <taxon>Oppioidea</taxon>
        <taxon>Oppiidae</taxon>
        <taxon>Medioppia</taxon>
    </lineage>
</organism>
<evidence type="ECO:0000256" key="1">
    <source>
        <dbReference type="SAM" id="MobiDB-lite"/>
    </source>
</evidence>
<proteinExistence type="predicted"/>
<evidence type="ECO:0000313" key="4">
    <source>
        <dbReference type="Proteomes" id="UP000759131"/>
    </source>
</evidence>
<keyword evidence="4" id="KW-1185">Reference proteome</keyword>
<dbReference type="GO" id="GO:0009653">
    <property type="term" value="P:anatomical structure morphogenesis"/>
    <property type="evidence" value="ECO:0007669"/>
    <property type="project" value="TreeGrafter"/>
</dbReference>
<accession>A0A7R9Q4M4</accession>